<dbReference type="GeneID" id="90035737"/>
<name>A0ABR1F8V2_9ASCO</name>
<comment type="caution">
    <text evidence="3">The sequence shown here is derived from an EMBL/GenBank/DDBJ whole genome shotgun (WGS) entry which is preliminary data.</text>
</comment>
<evidence type="ECO:0000313" key="3">
    <source>
        <dbReference type="EMBL" id="KAK7205573.1"/>
    </source>
</evidence>
<accession>A0ABR1F8V2</accession>
<evidence type="ECO:0000313" key="4">
    <source>
        <dbReference type="Proteomes" id="UP001498771"/>
    </source>
</evidence>
<keyword evidence="1" id="KW-0175">Coiled coil</keyword>
<feature type="region of interest" description="Disordered" evidence="2">
    <location>
        <begin position="279"/>
        <end position="307"/>
    </location>
</feature>
<keyword evidence="4" id="KW-1185">Reference proteome</keyword>
<dbReference type="InterPro" id="IPR008812">
    <property type="entry name" value="Ran_GTP-bd-rel"/>
</dbReference>
<dbReference type="EMBL" id="JBBJBU010000005">
    <property type="protein sequence ID" value="KAK7205573.1"/>
    <property type="molecule type" value="Genomic_DNA"/>
</dbReference>
<dbReference type="PANTHER" id="PTHR31010">
    <property type="entry name" value="RAN-SPECIFIC GTPASE-ACTIVATING PROTEIN 30-RELATED"/>
    <property type="match status" value="1"/>
</dbReference>
<protein>
    <submittedName>
        <fullName evidence="3">RanGTP-binding protein-domain-containing protein</fullName>
    </submittedName>
</protein>
<feature type="compositionally biased region" description="Acidic residues" evidence="2">
    <location>
        <begin position="320"/>
        <end position="345"/>
    </location>
</feature>
<feature type="region of interest" description="Disordered" evidence="2">
    <location>
        <begin position="319"/>
        <end position="359"/>
    </location>
</feature>
<feature type="non-terminal residue" evidence="3">
    <location>
        <position position="1"/>
    </location>
</feature>
<organism evidence="3 4">
    <name type="scientific">Myxozyma melibiosi</name>
    <dbReference type="NCBI Taxonomy" id="54550"/>
    <lineage>
        <taxon>Eukaryota</taxon>
        <taxon>Fungi</taxon>
        <taxon>Dikarya</taxon>
        <taxon>Ascomycota</taxon>
        <taxon>Saccharomycotina</taxon>
        <taxon>Lipomycetes</taxon>
        <taxon>Lipomycetales</taxon>
        <taxon>Lipomycetaceae</taxon>
        <taxon>Myxozyma</taxon>
    </lineage>
</organism>
<gene>
    <name evidence="3" type="ORF">BZA70DRAFT_227885</name>
</gene>
<feature type="non-terminal residue" evidence="3">
    <location>
        <position position="430"/>
    </location>
</feature>
<feature type="compositionally biased region" description="Acidic residues" evidence="2">
    <location>
        <begin position="279"/>
        <end position="301"/>
    </location>
</feature>
<reference evidence="3 4" key="1">
    <citation type="submission" date="2024-03" db="EMBL/GenBank/DDBJ databases">
        <title>Genome-scale model development and genomic sequencing of the oleaginous clade Lipomyces.</title>
        <authorList>
            <consortium name="Lawrence Berkeley National Laboratory"/>
            <person name="Czajka J.J."/>
            <person name="Han Y."/>
            <person name="Kim J."/>
            <person name="Mondo S.J."/>
            <person name="Hofstad B.A."/>
            <person name="Robles A."/>
            <person name="Haridas S."/>
            <person name="Riley R."/>
            <person name="LaButti K."/>
            <person name="Pangilinan J."/>
            <person name="Andreopoulos W."/>
            <person name="Lipzen A."/>
            <person name="Yan J."/>
            <person name="Wang M."/>
            <person name="Ng V."/>
            <person name="Grigoriev I.V."/>
            <person name="Spatafora J.W."/>
            <person name="Magnuson J.K."/>
            <person name="Baker S.E."/>
            <person name="Pomraning K.R."/>
        </authorList>
    </citation>
    <scope>NUCLEOTIDE SEQUENCE [LARGE SCALE GENOMIC DNA]</scope>
    <source>
        <strain evidence="3 4">Phaff 52-87</strain>
    </source>
</reference>
<feature type="coiled-coil region" evidence="1">
    <location>
        <begin position="35"/>
        <end position="62"/>
    </location>
</feature>
<feature type="region of interest" description="Disordered" evidence="2">
    <location>
        <begin position="204"/>
        <end position="228"/>
    </location>
</feature>
<sequence length="430" mass="48220">KKLKTRINIITPSIDLIQLLNARGYTLLQSTVSLTRELRDEINEFDEKMEHANQRMALAKSAAEKQKTYKEVEQYMLNLLQRIDESVQLLQLAITTSGANVTATLPDMVSPARLLQAAMFLLVADSAYTRAPTQRHQVGPTFSLKLYTIFYGTARNPHTTTNGDITWKEEHAKCFVEIFRYMADNLKYRYELVITENLDDGRYHEELENPGAGSPVPEKDSQGGGIRGKSRTIPLSIVTRLFFSASGRLLDIEEAVSPVLVVKLNKAFLHRSPYYMFEGEEESESEGEMSEGDGEGGDEDMDARRVDLPSNTEWLAFELYTEEDEEEEEEEVEGDEWEDEDEVEEGGISGGKSREGKRTSLLGDNSLAAAFSRLSLSKEGMGTTGAPFEASANSLSLLEYIIRLAALQTNDQSSVFSISDERISLYLRDD</sequence>
<dbReference type="RefSeq" id="XP_064768606.1">
    <property type="nucleotide sequence ID" value="XM_064910225.1"/>
</dbReference>
<proteinExistence type="predicted"/>
<dbReference type="PANTHER" id="PTHR31010:SF2">
    <property type="entry name" value="RAN-SPECIFIC GTPASE-ACTIVATING PROTEIN 30"/>
    <property type="match status" value="1"/>
</dbReference>
<dbReference type="Pfam" id="PF05508">
    <property type="entry name" value="Ran-binding"/>
    <property type="match status" value="1"/>
</dbReference>
<evidence type="ECO:0000256" key="1">
    <source>
        <dbReference type="SAM" id="Coils"/>
    </source>
</evidence>
<dbReference type="Proteomes" id="UP001498771">
    <property type="component" value="Unassembled WGS sequence"/>
</dbReference>
<evidence type="ECO:0000256" key="2">
    <source>
        <dbReference type="SAM" id="MobiDB-lite"/>
    </source>
</evidence>